<sequence>MAGITRRDRACNQDIRQRLDVAPITDGGARLRRYDNVLRADNDNICEIGFSFDAPGQKHARSNYGWTPCTPI</sequence>
<organism evidence="1 2">
    <name type="scientific">Ancylostoma duodenale</name>
    <dbReference type="NCBI Taxonomy" id="51022"/>
    <lineage>
        <taxon>Eukaryota</taxon>
        <taxon>Metazoa</taxon>
        <taxon>Ecdysozoa</taxon>
        <taxon>Nematoda</taxon>
        <taxon>Chromadorea</taxon>
        <taxon>Rhabditida</taxon>
        <taxon>Rhabditina</taxon>
        <taxon>Rhabditomorpha</taxon>
        <taxon>Strongyloidea</taxon>
        <taxon>Ancylostomatidae</taxon>
        <taxon>Ancylostomatinae</taxon>
        <taxon>Ancylostoma</taxon>
    </lineage>
</organism>
<accession>A0A0C2GI27</accession>
<gene>
    <name evidence="1" type="ORF">ANCDUO_08891</name>
</gene>
<evidence type="ECO:0000313" key="1">
    <source>
        <dbReference type="EMBL" id="KIH60845.1"/>
    </source>
</evidence>
<name>A0A0C2GI27_9BILA</name>
<proteinExistence type="predicted"/>
<evidence type="ECO:0000313" key="2">
    <source>
        <dbReference type="Proteomes" id="UP000054047"/>
    </source>
</evidence>
<dbReference type="AlphaFoldDB" id="A0A0C2GI27"/>
<dbReference type="OrthoDB" id="5848222at2759"/>
<protein>
    <submittedName>
        <fullName evidence="1">Uncharacterized protein</fullName>
    </submittedName>
</protein>
<dbReference type="Proteomes" id="UP000054047">
    <property type="component" value="Unassembled WGS sequence"/>
</dbReference>
<keyword evidence="2" id="KW-1185">Reference proteome</keyword>
<reference evidence="1 2" key="1">
    <citation type="submission" date="2013-12" db="EMBL/GenBank/DDBJ databases">
        <title>Draft genome of the parsitic nematode Ancylostoma duodenale.</title>
        <authorList>
            <person name="Mitreva M."/>
        </authorList>
    </citation>
    <scope>NUCLEOTIDE SEQUENCE [LARGE SCALE GENOMIC DNA]</scope>
    <source>
        <strain evidence="1 2">Zhejiang</strain>
    </source>
</reference>
<dbReference type="EMBL" id="KN730580">
    <property type="protein sequence ID" value="KIH60845.1"/>
    <property type="molecule type" value="Genomic_DNA"/>
</dbReference>